<feature type="transmembrane region" description="Helical" evidence="2">
    <location>
        <begin position="63"/>
        <end position="82"/>
    </location>
</feature>
<proteinExistence type="inferred from homology"/>
<accession>A0ABS4VR74</accession>
<dbReference type="Pfam" id="PF00892">
    <property type="entry name" value="EamA"/>
    <property type="match status" value="1"/>
</dbReference>
<dbReference type="Proteomes" id="UP001519295">
    <property type="component" value="Unassembled WGS sequence"/>
</dbReference>
<feature type="transmembrane region" description="Helical" evidence="2">
    <location>
        <begin position="136"/>
        <end position="155"/>
    </location>
</feature>
<feature type="domain" description="EamA" evidence="3">
    <location>
        <begin position="138"/>
        <end position="264"/>
    </location>
</feature>
<evidence type="ECO:0000256" key="2">
    <source>
        <dbReference type="SAM" id="Phobius"/>
    </source>
</evidence>
<dbReference type="SUPFAM" id="SSF103481">
    <property type="entry name" value="Multidrug resistance efflux transporter EmrE"/>
    <property type="match status" value="1"/>
</dbReference>
<keyword evidence="2" id="KW-0812">Transmembrane</keyword>
<name>A0ABS4VR74_9PSEU</name>
<evidence type="ECO:0000256" key="1">
    <source>
        <dbReference type="ARBA" id="ARBA00007362"/>
    </source>
</evidence>
<feature type="transmembrane region" description="Helical" evidence="2">
    <location>
        <begin position="113"/>
        <end position="130"/>
    </location>
</feature>
<feature type="transmembrane region" description="Helical" evidence="2">
    <location>
        <begin position="197"/>
        <end position="215"/>
    </location>
</feature>
<keyword evidence="2" id="KW-0472">Membrane</keyword>
<feature type="transmembrane region" description="Helical" evidence="2">
    <location>
        <begin position="88"/>
        <end position="106"/>
    </location>
</feature>
<reference evidence="4 5" key="1">
    <citation type="submission" date="2021-03" db="EMBL/GenBank/DDBJ databases">
        <title>Sequencing the genomes of 1000 actinobacteria strains.</title>
        <authorList>
            <person name="Klenk H.-P."/>
        </authorList>
    </citation>
    <scope>NUCLEOTIDE SEQUENCE [LARGE SCALE GENOMIC DNA]</scope>
    <source>
        <strain evidence="4 5">DSM 45256</strain>
    </source>
</reference>
<dbReference type="RefSeq" id="WP_245350779.1">
    <property type="nucleotide sequence ID" value="NZ_JAGINU010000001.1"/>
</dbReference>
<evidence type="ECO:0000313" key="5">
    <source>
        <dbReference type="Proteomes" id="UP001519295"/>
    </source>
</evidence>
<dbReference type="EMBL" id="JAGINU010000001">
    <property type="protein sequence ID" value="MBP2366409.1"/>
    <property type="molecule type" value="Genomic_DNA"/>
</dbReference>
<evidence type="ECO:0000259" key="3">
    <source>
        <dbReference type="Pfam" id="PF00892"/>
    </source>
</evidence>
<feature type="transmembrane region" description="Helical" evidence="2">
    <location>
        <begin position="34"/>
        <end position="51"/>
    </location>
</feature>
<comment type="similarity">
    <text evidence="1">Belongs to the EamA transporter family.</text>
</comment>
<keyword evidence="5" id="KW-1185">Reference proteome</keyword>
<protein>
    <submittedName>
        <fullName evidence="4">Inner membrane transporter RhtA</fullName>
    </submittedName>
</protein>
<comment type="caution">
    <text evidence="4">The sequence shown here is derived from an EMBL/GenBank/DDBJ whole genome shotgun (WGS) entry which is preliminary data.</text>
</comment>
<evidence type="ECO:0000313" key="4">
    <source>
        <dbReference type="EMBL" id="MBP2366409.1"/>
    </source>
</evidence>
<sequence>MGERGAPLLVLGSVVSIQFGQAFGKQLFGEVGPAGVVALRLGIAAAVMLLLYRPALPRRRTEWVLIVGLGTAIAAMNLIYLALEHLSLGLATALQLLGPITLAALTSRRPFDLALALLAGFGVWLFHAPGDSPTSVVGVVLALASGVAMAAYLLLSKRAGARMSGGSPLALALGWAALLTVPWGIAEGGVALLDPAILGQGALVALLSAVLPYSLELVALRQLPPRTVGVLQSLEPATAGLAGALVLHEVLDAWQWVALLCVGVAGAGTVTGSRRAPRHSPADPVTRG</sequence>
<dbReference type="InterPro" id="IPR000620">
    <property type="entry name" value="EamA_dom"/>
</dbReference>
<dbReference type="InterPro" id="IPR037185">
    <property type="entry name" value="EmrE-like"/>
</dbReference>
<dbReference type="PANTHER" id="PTHR22911">
    <property type="entry name" value="ACYL-MALONYL CONDENSING ENZYME-RELATED"/>
    <property type="match status" value="1"/>
</dbReference>
<organism evidence="4 5">
    <name type="scientific">Pseudonocardia parietis</name>
    <dbReference type="NCBI Taxonomy" id="570936"/>
    <lineage>
        <taxon>Bacteria</taxon>
        <taxon>Bacillati</taxon>
        <taxon>Actinomycetota</taxon>
        <taxon>Actinomycetes</taxon>
        <taxon>Pseudonocardiales</taxon>
        <taxon>Pseudonocardiaceae</taxon>
        <taxon>Pseudonocardia</taxon>
    </lineage>
</organism>
<keyword evidence="2" id="KW-1133">Transmembrane helix</keyword>
<gene>
    <name evidence="4" type="ORF">JOF36_002105</name>
</gene>
<dbReference type="PANTHER" id="PTHR22911:SF37">
    <property type="entry name" value="THREONINE_HOMOSERINE EXPORTER RHTA"/>
    <property type="match status" value="1"/>
</dbReference>
<feature type="transmembrane region" description="Helical" evidence="2">
    <location>
        <begin position="167"/>
        <end position="185"/>
    </location>
</feature>